<dbReference type="AlphaFoldDB" id="A0A0A3I183"/>
<comment type="caution">
    <text evidence="2">The sequence shown here is derived from an EMBL/GenBank/DDBJ whole genome shotgun (WGS) entry which is preliminary data.</text>
</comment>
<sequence>MINFLSKIFFCLTVVCFGLLIIIEFFQNINIDKKIMVISVLLFGILSSIFERTITSKIKTAKQSLIISIIIPTALIIYLVLLTILGGSSQSGIGLNNPVVWLMYIATIVGGYVKYKKILISIMSSEKRVGVPTLFLFIKIIV</sequence>
<name>A0A0A3I183_9BACL</name>
<proteinExistence type="predicted"/>
<dbReference type="RefSeq" id="WP_036197272.1">
    <property type="nucleotide sequence ID" value="NZ_AVCY01000026.1"/>
</dbReference>
<evidence type="ECO:0000313" key="3">
    <source>
        <dbReference type="Proteomes" id="UP000030408"/>
    </source>
</evidence>
<dbReference type="EMBL" id="JPVO01000030">
    <property type="protein sequence ID" value="KGR78596.1"/>
    <property type="molecule type" value="Genomic_DNA"/>
</dbReference>
<dbReference type="Proteomes" id="UP000030408">
    <property type="component" value="Unassembled WGS sequence"/>
</dbReference>
<keyword evidence="1" id="KW-0472">Membrane</keyword>
<evidence type="ECO:0000313" key="2">
    <source>
        <dbReference type="EMBL" id="KGR78596.1"/>
    </source>
</evidence>
<keyword evidence="1" id="KW-0812">Transmembrane</keyword>
<feature type="transmembrane region" description="Helical" evidence="1">
    <location>
        <begin position="35"/>
        <end position="53"/>
    </location>
</feature>
<accession>A0A0A3I183</accession>
<organism evidence="2 3">
    <name type="scientific">Ureibacillus sinduriensis BLB-1 = JCM 15800</name>
    <dbReference type="NCBI Taxonomy" id="1384057"/>
    <lineage>
        <taxon>Bacteria</taxon>
        <taxon>Bacillati</taxon>
        <taxon>Bacillota</taxon>
        <taxon>Bacilli</taxon>
        <taxon>Bacillales</taxon>
        <taxon>Caryophanaceae</taxon>
        <taxon>Ureibacillus</taxon>
    </lineage>
</organism>
<keyword evidence="3" id="KW-1185">Reference proteome</keyword>
<feature type="transmembrane region" description="Helical" evidence="1">
    <location>
        <begin position="65"/>
        <end position="86"/>
    </location>
</feature>
<feature type="transmembrane region" description="Helical" evidence="1">
    <location>
        <begin position="7"/>
        <end position="29"/>
    </location>
</feature>
<gene>
    <name evidence="2" type="ORF">CD33_01015</name>
</gene>
<feature type="transmembrane region" description="Helical" evidence="1">
    <location>
        <begin position="98"/>
        <end position="115"/>
    </location>
</feature>
<dbReference type="STRING" id="1384057.CD33_01015"/>
<dbReference type="OrthoDB" id="2886331at2"/>
<keyword evidence="1" id="KW-1133">Transmembrane helix</keyword>
<evidence type="ECO:0000256" key="1">
    <source>
        <dbReference type="SAM" id="Phobius"/>
    </source>
</evidence>
<reference evidence="2 3" key="1">
    <citation type="submission" date="2014-02" db="EMBL/GenBank/DDBJ databases">
        <title>Draft genome sequence of Lysinibacillus sinduriensis JCM 15800.</title>
        <authorList>
            <person name="Zhang F."/>
            <person name="Wang G."/>
            <person name="Zhang L."/>
        </authorList>
    </citation>
    <scope>NUCLEOTIDE SEQUENCE [LARGE SCALE GENOMIC DNA]</scope>
    <source>
        <strain evidence="2 3">JCM 15800</strain>
    </source>
</reference>
<protein>
    <submittedName>
        <fullName evidence="2">Uncharacterized protein</fullName>
    </submittedName>
</protein>